<evidence type="ECO:0000256" key="2">
    <source>
        <dbReference type="ARBA" id="ARBA00022801"/>
    </source>
</evidence>
<gene>
    <name evidence="5" type="primary">mshB</name>
    <name evidence="5" type="ORF">IRY30_03955</name>
</gene>
<evidence type="ECO:0000256" key="1">
    <source>
        <dbReference type="ARBA" id="ARBA00022723"/>
    </source>
</evidence>
<dbReference type="NCBIfam" id="TIGR03445">
    <property type="entry name" value="mycothiol_MshB"/>
    <property type="match status" value="1"/>
</dbReference>
<proteinExistence type="predicted"/>
<dbReference type="RefSeq" id="WP_194556063.1">
    <property type="nucleotide sequence ID" value="NZ_JADKMY010000001.1"/>
</dbReference>
<dbReference type="PANTHER" id="PTHR12993">
    <property type="entry name" value="N-ACETYLGLUCOSAMINYL-PHOSPHATIDYLINOSITOL DE-N-ACETYLASE-RELATED"/>
    <property type="match status" value="1"/>
</dbReference>
<protein>
    <recommendedName>
        <fullName evidence="4">N-acetyl-1-D-myo-inositol-2-amino-2-deoxy-alpha-D-glucopyranoside deacetylase</fullName>
        <ecNumber evidence="4">3.5.1.103</ecNumber>
    </recommendedName>
</protein>
<evidence type="ECO:0000256" key="4">
    <source>
        <dbReference type="NCBIfam" id="TIGR03445"/>
    </source>
</evidence>
<sequence length="309" mass="32954">MQDLANVRIVAVHAHPDDESISTGLLLAHAARRGAQVTVVTCTLGEEGEVIGDYQRLVAAETGLLGGYRLGELERALAALGTENSQPRLLDGIGTWRDSGMAGSESAQNPVAFSNPDAPENFPQQVSQLQEILRELQPDILVTYAPDGGYGHPDHIRAHEITHAAVEDGAVPSVQQILWARTVTQDVEAGLRGVNAPAPWTYPEEGEIASVDASEVDFHIHGTAADVEAKQRAMAAHVTQIWMADGQSETARPEIAELPEGQDQPMWALSNLVAQPLLDTEAYAVGYSVPGVAQNYAEQLFAGEASDAS</sequence>
<evidence type="ECO:0000313" key="6">
    <source>
        <dbReference type="Proteomes" id="UP000635902"/>
    </source>
</evidence>
<evidence type="ECO:0000256" key="3">
    <source>
        <dbReference type="ARBA" id="ARBA00022833"/>
    </source>
</evidence>
<keyword evidence="6" id="KW-1185">Reference proteome</keyword>
<dbReference type="Pfam" id="PF02585">
    <property type="entry name" value="PIG-L"/>
    <property type="match status" value="1"/>
</dbReference>
<dbReference type="InterPro" id="IPR024078">
    <property type="entry name" value="LmbE-like_dom_sf"/>
</dbReference>
<accession>A0ABR9ZIG7</accession>
<dbReference type="GO" id="GO:0035595">
    <property type="term" value="F:N-acetylglucosaminylinositol deacetylase activity"/>
    <property type="evidence" value="ECO:0007669"/>
    <property type="project" value="UniProtKB-EC"/>
</dbReference>
<name>A0ABR9ZIG7_9CORY</name>
<dbReference type="Gene3D" id="3.40.50.10320">
    <property type="entry name" value="LmbE-like"/>
    <property type="match status" value="1"/>
</dbReference>
<evidence type="ECO:0000313" key="5">
    <source>
        <dbReference type="EMBL" id="MBF4553236.1"/>
    </source>
</evidence>
<keyword evidence="3" id="KW-0862">Zinc</keyword>
<dbReference type="PANTHER" id="PTHR12993:SF26">
    <property type="entry name" value="1D-MYO-INOSITOL 2-ACETAMIDO-2-DEOXY-ALPHA-D-GLUCOPYRANOSIDE DEACETYLASE"/>
    <property type="match status" value="1"/>
</dbReference>
<keyword evidence="2 5" id="KW-0378">Hydrolase</keyword>
<keyword evidence="1" id="KW-0479">Metal-binding</keyword>
<reference evidence="5 6" key="1">
    <citation type="submission" date="2020-10" db="EMBL/GenBank/DDBJ databases">
        <title>Novel species in genus Corynebacterium.</title>
        <authorList>
            <person name="Zhang G."/>
        </authorList>
    </citation>
    <scope>NUCLEOTIDE SEQUENCE [LARGE SCALE GENOMIC DNA]</scope>
    <source>
        <strain evidence="5 6">DSM 45110</strain>
    </source>
</reference>
<comment type="caution">
    <text evidence="5">The sequence shown here is derived from an EMBL/GenBank/DDBJ whole genome shotgun (WGS) entry which is preliminary data.</text>
</comment>
<dbReference type="EC" id="3.5.1.103" evidence="4"/>
<organism evidence="5 6">
    <name type="scientific">Corynebacterium suicordis DSM 45110</name>
    <dbReference type="NCBI Taxonomy" id="1121369"/>
    <lineage>
        <taxon>Bacteria</taxon>
        <taxon>Bacillati</taxon>
        <taxon>Actinomycetota</taxon>
        <taxon>Actinomycetes</taxon>
        <taxon>Mycobacteriales</taxon>
        <taxon>Corynebacteriaceae</taxon>
        <taxon>Corynebacterium</taxon>
    </lineage>
</organism>
<dbReference type="InterPro" id="IPR017810">
    <property type="entry name" value="Mycothiol_biosynthesis_MshB"/>
</dbReference>
<dbReference type="Proteomes" id="UP000635902">
    <property type="component" value="Unassembled WGS sequence"/>
</dbReference>
<dbReference type="EMBL" id="JADKMY010000001">
    <property type="protein sequence ID" value="MBF4553236.1"/>
    <property type="molecule type" value="Genomic_DNA"/>
</dbReference>
<dbReference type="SUPFAM" id="SSF102588">
    <property type="entry name" value="LmbE-like"/>
    <property type="match status" value="1"/>
</dbReference>
<dbReference type="InterPro" id="IPR003737">
    <property type="entry name" value="GlcNAc_PI_deacetylase-related"/>
</dbReference>